<proteinExistence type="predicted"/>
<dbReference type="Proteomes" id="UP001226651">
    <property type="component" value="Chromosome"/>
</dbReference>
<accession>A0ABY8Y5C5</accession>
<dbReference type="PROSITE" id="PS51257">
    <property type="entry name" value="PROKAR_LIPOPROTEIN"/>
    <property type="match status" value="1"/>
</dbReference>
<feature type="region of interest" description="Disordered" evidence="1">
    <location>
        <begin position="217"/>
        <end position="240"/>
    </location>
</feature>
<evidence type="ECO:0000313" key="4">
    <source>
        <dbReference type="Proteomes" id="UP001226651"/>
    </source>
</evidence>
<dbReference type="InterPro" id="IPR057562">
    <property type="entry name" value="Tli3-like_dom"/>
</dbReference>
<name>A0ABY8Y5C5_9GAMM</name>
<feature type="domain" description="Tli3-like" evidence="2">
    <location>
        <begin position="52"/>
        <end position="177"/>
    </location>
</feature>
<protein>
    <recommendedName>
        <fullName evidence="2">Tli3-like domain-containing protein</fullName>
    </recommendedName>
</protein>
<reference evidence="3 4" key="1">
    <citation type="submission" date="2023-06" db="EMBL/GenBank/DDBJ databases">
        <title>Proteus appendicitidis sp. nov., isolated from the appendiceal pus of an appendicitis patient in Yongzhou, China.</title>
        <authorList>
            <person name="Cai X."/>
        </authorList>
    </citation>
    <scope>NUCLEOTIDE SEQUENCE [LARGE SCALE GENOMIC DNA]</scope>
    <source>
        <strain evidence="3 4">HZ0627</strain>
    </source>
</reference>
<dbReference type="Pfam" id="PF24316">
    <property type="entry name" value="Tli3"/>
    <property type="match status" value="1"/>
</dbReference>
<evidence type="ECO:0000259" key="2">
    <source>
        <dbReference type="Pfam" id="PF24316"/>
    </source>
</evidence>
<sequence>MLLLRIKWPTLLIFSITLLTGCLSLKEKAAIKAEQDKIEQQRQLAELRKTFKPPVVIYRIDDHRFFTLEEFNEKREGYTFYNNTQTQAHFKVYNGSACNFHGRLIWAAQSDEYIAFPAVDSNWEGCAGRRDACQSSILLYFKGELVPLVAPLGNKTLNPVHETTYFTIAVTDTHYYIGESFNPSPREVPLNISYWKKEPYPTLEEVKHRTWKPHTLEAPNPEIKTQSGQTQFDCSDPSISPMSKLGDYGVDYRIKK</sequence>
<dbReference type="EMBL" id="CP127389">
    <property type="protein sequence ID" value="WIV87619.1"/>
    <property type="molecule type" value="Genomic_DNA"/>
</dbReference>
<evidence type="ECO:0000313" key="3">
    <source>
        <dbReference type="EMBL" id="WIV87619.1"/>
    </source>
</evidence>
<evidence type="ECO:0000256" key="1">
    <source>
        <dbReference type="SAM" id="MobiDB-lite"/>
    </source>
</evidence>
<organism evidence="3 4">
    <name type="scientific">Proteus appendicitidis</name>
    <dbReference type="NCBI Taxonomy" id="3034648"/>
    <lineage>
        <taxon>Bacteria</taxon>
        <taxon>Pseudomonadati</taxon>
        <taxon>Pseudomonadota</taxon>
        <taxon>Gammaproteobacteria</taxon>
        <taxon>Enterobacterales</taxon>
        <taxon>Morganellaceae</taxon>
        <taxon>Proteus</taxon>
    </lineage>
</organism>
<feature type="compositionally biased region" description="Polar residues" evidence="1">
    <location>
        <begin position="223"/>
        <end position="240"/>
    </location>
</feature>
<gene>
    <name evidence="3" type="ORF">QQS39_14260</name>
</gene>
<dbReference type="RefSeq" id="WP_285804766.1">
    <property type="nucleotide sequence ID" value="NZ_CP127389.1"/>
</dbReference>
<keyword evidence="4" id="KW-1185">Reference proteome</keyword>